<dbReference type="InterPro" id="IPR056373">
    <property type="entry name" value="Defensin-like_dom"/>
</dbReference>
<evidence type="ECO:0000256" key="1">
    <source>
        <dbReference type="ARBA" id="ARBA00006722"/>
    </source>
</evidence>
<keyword evidence="6" id="KW-0732">Signal</keyword>
<dbReference type="AlphaFoldDB" id="A0A0A0LJG5"/>
<feature type="chain" id="PRO_5001966150" description="Defensin-like domain-containing protein" evidence="6">
    <location>
        <begin position="27"/>
        <end position="75"/>
    </location>
</feature>
<keyword evidence="5" id="KW-1015">Disulfide bond</keyword>
<gene>
    <name evidence="8" type="ORF">Csa_2G072430</name>
</gene>
<reference evidence="8 9" key="4">
    <citation type="journal article" date="2011" name="BMC Genomics">
        <title>RNA-Seq improves annotation of protein-coding genes in the cucumber genome.</title>
        <authorList>
            <person name="Li Z."/>
            <person name="Zhang Z."/>
            <person name="Yan P."/>
            <person name="Huang S."/>
            <person name="Fei Z."/>
            <person name="Lin K."/>
        </authorList>
    </citation>
    <scope>NUCLEOTIDE SEQUENCE [LARGE SCALE GENOMIC DNA]</scope>
    <source>
        <strain evidence="9">cv. 9930</strain>
    </source>
</reference>
<keyword evidence="4" id="KW-0611">Plant defense</keyword>
<feature type="domain" description="Defensin-like" evidence="7">
    <location>
        <begin position="31"/>
        <end position="74"/>
    </location>
</feature>
<dbReference type="Proteomes" id="UP000029981">
    <property type="component" value="Chromosome 2"/>
</dbReference>
<keyword evidence="2" id="KW-0929">Antimicrobial</keyword>
<organism evidence="8 9">
    <name type="scientific">Cucumis sativus</name>
    <name type="common">Cucumber</name>
    <dbReference type="NCBI Taxonomy" id="3659"/>
    <lineage>
        <taxon>Eukaryota</taxon>
        <taxon>Viridiplantae</taxon>
        <taxon>Streptophyta</taxon>
        <taxon>Embryophyta</taxon>
        <taxon>Tracheophyta</taxon>
        <taxon>Spermatophyta</taxon>
        <taxon>Magnoliopsida</taxon>
        <taxon>eudicotyledons</taxon>
        <taxon>Gunneridae</taxon>
        <taxon>Pentapetalae</taxon>
        <taxon>rosids</taxon>
        <taxon>fabids</taxon>
        <taxon>Cucurbitales</taxon>
        <taxon>Cucurbitaceae</taxon>
        <taxon>Benincaseae</taxon>
        <taxon>Cucumis</taxon>
    </lineage>
</organism>
<keyword evidence="9" id="KW-1185">Reference proteome</keyword>
<evidence type="ECO:0000259" key="7">
    <source>
        <dbReference type="Pfam" id="PF24552"/>
    </source>
</evidence>
<proteinExistence type="inferred from homology"/>
<reference evidence="8 9" key="2">
    <citation type="journal article" date="2009" name="PLoS ONE">
        <title>An integrated genetic and cytogenetic map of the cucumber genome.</title>
        <authorList>
            <person name="Ren Y."/>
            <person name="Zhang Z."/>
            <person name="Liu J."/>
            <person name="Staub J.E."/>
            <person name="Han Y."/>
            <person name="Cheng Z."/>
            <person name="Li X."/>
            <person name="Lu J."/>
            <person name="Miao H."/>
            <person name="Kang H."/>
            <person name="Xie B."/>
            <person name="Gu X."/>
            <person name="Wang X."/>
            <person name="Du Y."/>
            <person name="Jin W."/>
            <person name="Huang S."/>
        </authorList>
    </citation>
    <scope>NUCLEOTIDE SEQUENCE [LARGE SCALE GENOMIC DNA]</scope>
    <source>
        <strain evidence="9">cv. 9930</strain>
    </source>
</reference>
<evidence type="ECO:0000256" key="5">
    <source>
        <dbReference type="ARBA" id="ARBA00023157"/>
    </source>
</evidence>
<feature type="signal peptide" evidence="6">
    <location>
        <begin position="1"/>
        <end position="26"/>
    </location>
</feature>
<dbReference type="GO" id="GO:0050832">
    <property type="term" value="P:defense response to fungus"/>
    <property type="evidence" value="ECO:0007669"/>
    <property type="project" value="UniProtKB-KW"/>
</dbReference>
<reference evidence="8 9" key="3">
    <citation type="journal article" date="2010" name="BMC Genomics">
        <title>Transcriptome sequencing and comparative analysis of cucumber flowers with different sex types.</title>
        <authorList>
            <person name="Guo S."/>
            <person name="Zheng Y."/>
            <person name="Joung J.G."/>
            <person name="Liu S."/>
            <person name="Zhang Z."/>
            <person name="Crasta O.R."/>
            <person name="Sobral B.W."/>
            <person name="Xu Y."/>
            <person name="Huang S."/>
            <person name="Fei Z."/>
        </authorList>
    </citation>
    <scope>NUCLEOTIDE SEQUENCE [LARGE SCALE GENOMIC DNA]</scope>
    <source>
        <strain evidence="9">cv. 9930</strain>
    </source>
</reference>
<dbReference type="GO" id="GO:0031640">
    <property type="term" value="P:killing of cells of another organism"/>
    <property type="evidence" value="ECO:0007669"/>
    <property type="project" value="UniProtKB-KW"/>
</dbReference>
<protein>
    <recommendedName>
        <fullName evidence="7">Defensin-like domain-containing protein</fullName>
    </recommendedName>
</protein>
<evidence type="ECO:0000256" key="4">
    <source>
        <dbReference type="ARBA" id="ARBA00022821"/>
    </source>
</evidence>
<evidence type="ECO:0000256" key="2">
    <source>
        <dbReference type="ARBA" id="ARBA00022529"/>
    </source>
</evidence>
<name>A0A0A0LJG5_CUCSA</name>
<dbReference type="EMBL" id="CM002923">
    <property type="protein sequence ID" value="KGN61229.1"/>
    <property type="molecule type" value="Genomic_DNA"/>
</dbReference>
<keyword evidence="3" id="KW-0295">Fungicide</keyword>
<accession>A0A0A0LJG5</accession>
<comment type="similarity">
    <text evidence="1">Belongs to the DEFL family.</text>
</comment>
<evidence type="ECO:0000256" key="3">
    <source>
        <dbReference type="ARBA" id="ARBA00022577"/>
    </source>
</evidence>
<dbReference type="Pfam" id="PF24552">
    <property type="entry name" value="Defensin"/>
    <property type="match status" value="1"/>
</dbReference>
<dbReference type="Gramene" id="KGN61229">
    <property type="protein sequence ID" value="KGN61229"/>
    <property type="gene ID" value="Csa_2G072430"/>
</dbReference>
<evidence type="ECO:0000256" key="6">
    <source>
        <dbReference type="SAM" id="SignalP"/>
    </source>
</evidence>
<evidence type="ECO:0000313" key="9">
    <source>
        <dbReference type="Proteomes" id="UP000029981"/>
    </source>
</evidence>
<reference evidence="8 9" key="1">
    <citation type="journal article" date="2009" name="Nat. Genet.">
        <title>The genome of the cucumber, Cucumis sativus L.</title>
        <authorList>
            <person name="Huang S."/>
            <person name="Li R."/>
            <person name="Zhang Z."/>
            <person name="Li L."/>
            <person name="Gu X."/>
            <person name="Fan W."/>
            <person name="Lucas W.J."/>
            <person name="Wang X."/>
            <person name="Xie B."/>
            <person name="Ni P."/>
            <person name="Ren Y."/>
            <person name="Zhu H."/>
            <person name="Li J."/>
            <person name="Lin K."/>
            <person name="Jin W."/>
            <person name="Fei Z."/>
            <person name="Li G."/>
            <person name="Staub J."/>
            <person name="Kilian A."/>
            <person name="van der Vossen E.A."/>
            <person name="Wu Y."/>
            <person name="Guo J."/>
            <person name="He J."/>
            <person name="Jia Z."/>
            <person name="Ren Y."/>
            <person name="Tian G."/>
            <person name="Lu Y."/>
            <person name="Ruan J."/>
            <person name="Qian W."/>
            <person name="Wang M."/>
            <person name="Huang Q."/>
            <person name="Li B."/>
            <person name="Xuan Z."/>
            <person name="Cao J."/>
            <person name="Asan"/>
            <person name="Wu Z."/>
            <person name="Zhang J."/>
            <person name="Cai Q."/>
            <person name="Bai Y."/>
            <person name="Zhao B."/>
            <person name="Han Y."/>
            <person name="Li Y."/>
            <person name="Li X."/>
            <person name="Wang S."/>
            <person name="Shi Q."/>
            <person name="Liu S."/>
            <person name="Cho W.K."/>
            <person name="Kim J.Y."/>
            <person name="Xu Y."/>
            <person name="Heller-Uszynska K."/>
            <person name="Miao H."/>
            <person name="Cheng Z."/>
            <person name="Zhang S."/>
            <person name="Wu J."/>
            <person name="Yang Y."/>
            <person name="Kang H."/>
            <person name="Li M."/>
            <person name="Liang H."/>
            <person name="Ren X."/>
            <person name="Shi Z."/>
            <person name="Wen M."/>
            <person name="Jian M."/>
            <person name="Yang H."/>
            <person name="Zhang G."/>
            <person name="Yang Z."/>
            <person name="Chen R."/>
            <person name="Liu S."/>
            <person name="Li J."/>
            <person name="Ma L."/>
            <person name="Liu H."/>
            <person name="Zhou Y."/>
            <person name="Zhao J."/>
            <person name="Fang X."/>
            <person name="Li G."/>
            <person name="Fang L."/>
            <person name="Li Y."/>
            <person name="Liu D."/>
            <person name="Zheng H."/>
            <person name="Zhang Y."/>
            <person name="Qin N."/>
            <person name="Li Z."/>
            <person name="Yang G."/>
            <person name="Yang S."/>
            <person name="Bolund L."/>
            <person name="Kristiansen K."/>
            <person name="Zheng H."/>
            <person name="Li S."/>
            <person name="Zhang X."/>
            <person name="Yang H."/>
            <person name="Wang J."/>
            <person name="Sun R."/>
            <person name="Zhang B."/>
            <person name="Jiang S."/>
            <person name="Wang J."/>
            <person name="Du Y."/>
            <person name="Li S."/>
        </authorList>
    </citation>
    <scope>NUCLEOTIDE SEQUENCE [LARGE SCALE GENOMIC DNA]</scope>
    <source>
        <strain evidence="9">cv. 9930</strain>
    </source>
</reference>
<sequence length="75" mass="8304">MATQKLATISIVVLVIFPCIVSTTKGDVLNVHCVRPCYDTYDDESCYNDCIRENLGAGFCYPKLPSTDKDCCCND</sequence>
<evidence type="ECO:0000313" key="8">
    <source>
        <dbReference type="EMBL" id="KGN61229.1"/>
    </source>
</evidence>